<dbReference type="InParanoid" id="G0P3H4"/>
<proteinExistence type="predicted"/>
<reference evidence="2" key="1">
    <citation type="submission" date="2011-07" db="EMBL/GenBank/DDBJ databases">
        <authorList>
            <consortium name="Caenorhabditis brenneri Sequencing and Analysis Consortium"/>
            <person name="Wilson R.K."/>
        </authorList>
    </citation>
    <scope>NUCLEOTIDE SEQUENCE [LARGE SCALE GENOMIC DNA]</scope>
    <source>
        <strain evidence="2">PB2801</strain>
    </source>
</reference>
<organism evidence="2">
    <name type="scientific">Caenorhabditis brenneri</name>
    <name type="common">Nematode worm</name>
    <dbReference type="NCBI Taxonomy" id="135651"/>
    <lineage>
        <taxon>Eukaryota</taxon>
        <taxon>Metazoa</taxon>
        <taxon>Ecdysozoa</taxon>
        <taxon>Nematoda</taxon>
        <taxon>Chromadorea</taxon>
        <taxon>Rhabditida</taxon>
        <taxon>Rhabditina</taxon>
        <taxon>Rhabditomorpha</taxon>
        <taxon>Rhabditoidea</taxon>
        <taxon>Rhabditidae</taxon>
        <taxon>Peloderinae</taxon>
        <taxon>Caenorhabditis</taxon>
    </lineage>
</organism>
<accession>G0P3H4</accession>
<dbReference type="AlphaFoldDB" id="G0P3H4"/>
<evidence type="ECO:0000313" key="2">
    <source>
        <dbReference type="Proteomes" id="UP000008068"/>
    </source>
</evidence>
<name>G0P3H4_CAEBE</name>
<dbReference type="EMBL" id="GL380043">
    <property type="protein sequence ID" value="EGT43965.1"/>
    <property type="molecule type" value="Genomic_DNA"/>
</dbReference>
<keyword evidence="2" id="KW-1185">Reference proteome</keyword>
<protein>
    <submittedName>
        <fullName evidence="1">Uncharacterized protein</fullName>
    </submittedName>
</protein>
<sequence length="225" mass="25259">MGCSNTTIILSSNTADSDFRATSKRKCPRVCYNHKQIGSRKHVGKREVKNEVRAPLVTSTCSQPVVVAPQPVQVPMNSMMLQTANDLSSTTYSDQYSHFNDANLPAENYPPSTGYQNIAEGSPQFYPAFQSPQILVYSTIFNPELAWLWVQQYPGFFMQALANLRMQYQLSQTQNAPPQHEDTQLATAEVSQTAANSKTKCPRVCYNHKQIGFRKQVPTFSTPRI</sequence>
<dbReference type="Proteomes" id="UP000008068">
    <property type="component" value="Unassembled WGS sequence"/>
</dbReference>
<evidence type="ECO:0000313" key="1">
    <source>
        <dbReference type="EMBL" id="EGT43965.1"/>
    </source>
</evidence>
<dbReference type="HOGENOM" id="CLU_1230872_0_0_1"/>
<gene>
    <name evidence="1" type="ORF">CAEBREN_22215</name>
</gene>